<organism evidence="3 4">
    <name type="scientific">Cypionkella sinensis</name>
    <dbReference type="NCBI Taxonomy" id="1756043"/>
    <lineage>
        <taxon>Bacteria</taxon>
        <taxon>Pseudomonadati</taxon>
        <taxon>Pseudomonadota</taxon>
        <taxon>Alphaproteobacteria</taxon>
        <taxon>Rhodobacterales</taxon>
        <taxon>Paracoccaceae</taxon>
        <taxon>Cypionkella</taxon>
    </lineage>
</organism>
<dbReference type="PROSITE" id="PS01319">
    <property type="entry name" value="RBFA"/>
    <property type="match status" value="1"/>
</dbReference>
<evidence type="ECO:0000256" key="2">
    <source>
        <dbReference type="HAMAP-Rule" id="MF_00003"/>
    </source>
</evidence>
<keyword evidence="2" id="KW-0963">Cytoplasm</keyword>
<keyword evidence="1 2" id="KW-0690">Ribosome biogenesis</keyword>
<reference evidence="4" key="1">
    <citation type="journal article" date="2019" name="Int. J. Syst. Evol. Microbiol.">
        <title>The Global Catalogue of Microorganisms (GCM) 10K type strain sequencing project: providing services to taxonomists for standard genome sequencing and annotation.</title>
        <authorList>
            <consortium name="The Broad Institute Genomics Platform"/>
            <consortium name="The Broad Institute Genome Sequencing Center for Infectious Disease"/>
            <person name="Wu L."/>
            <person name="Ma J."/>
        </authorList>
    </citation>
    <scope>NUCLEOTIDE SEQUENCE [LARGE SCALE GENOMIC DNA]</scope>
    <source>
        <strain evidence="4">KCTC 52039</strain>
    </source>
</reference>
<dbReference type="SUPFAM" id="SSF89919">
    <property type="entry name" value="Ribosome-binding factor A, RbfA"/>
    <property type="match status" value="1"/>
</dbReference>
<comment type="subunit">
    <text evidence="2">Monomer. Binds 30S ribosomal subunits, but not 50S ribosomal subunits or 70S ribosomes.</text>
</comment>
<evidence type="ECO:0000256" key="1">
    <source>
        <dbReference type="ARBA" id="ARBA00022517"/>
    </source>
</evidence>
<keyword evidence="4" id="KW-1185">Reference proteome</keyword>
<dbReference type="InterPro" id="IPR015946">
    <property type="entry name" value="KH_dom-like_a/b"/>
</dbReference>
<dbReference type="RefSeq" id="WP_380074747.1">
    <property type="nucleotide sequence ID" value="NZ_JBHRTO010000002.1"/>
</dbReference>
<evidence type="ECO:0000313" key="3">
    <source>
        <dbReference type="EMBL" id="MFC3183092.1"/>
    </source>
</evidence>
<dbReference type="HAMAP" id="MF_00003">
    <property type="entry name" value="RbfA"/>
    <property type="match status" value="1"/>
</dbReference>
<comment type="function">
    <text evidence="2">One of several proteins that assist in the late maturation steps of the functional core of the 30S ribosomal subunit. Associates with free 30S ribosomal subunits (but not with 30S subunits that are part of 70S ribosomes or polysomes). Required for efficient processing of 16S rRNA. May interact with the 5'-terminal helix region of 16S rRNA.</text>
</comment>
<comment type="subcellular location">
    <subcellularLocation>
        <location evidence="2">Cytoplasm</location>
    </subcellularLocation>
</comment>
<protein>
    <recommendedName>
        <fullName evidence="2">Ribosome-binding factor A</fullName>
    </recommendedName>
</protein>
<proteinExistence type="inferred from homology"/>
<dbReference type="NCBIfam" id="NF001802">
    <property type="entry name" value="PRK00521.2-5"/>
    <property type="match status" value="1"/>
</dbReference>
<comment type="similarity">
    <text evidence="2">Belongs to the RbfA family.</text>
</comment>
<dbReference type="InterPro" id="IPR023799">
    <property type="entry name" value="RbfA_dom_sf"/>
</dbReference>
<dbReference type="PANTHER" id="PTHR33515:SF1">
    <property type="entry name" value="RIBOSOME-BINDING FACTOR A, CHLOROPLASTIC-RELATED"/>
    <property type="match status" value="1"/>
</dbReference>
<evidence type="ECO:0000313" key="4">
    <source>
        <dbReference type="Proteomes" id="UP001595547"/>
    </source>
</evidence>
<dbReference type="EMBL" id="JBHRTO010000002">
    <property type="protein sequence ID" value="MFC3183092.1"/>
    <property type="molecule type" value="Genomic_DNA"/>
</dbReference>
<name>A0ABV7J2Q4_9RHOB</name>
<dbReference type="PANTHER" id="PTHR33515">
    <property type="entry name" value="RIBOSOME-BINDING FACTOR A, CHLOROPLASTIC-RELATED"/>
    <property type="match status" value="1"/>
</dbReference>
<dbReference type="InterPro" id="IPR020053">
    <property type="entry name" value="Ribosome-bd_factorA_CS"/>
</dbReference>
<gene>
    <name evidence="2 3" type="primary">rbfA</name>
    <name evidence="3" type="ORF">ACFOGH_18985</name>
</gene>
<dbReference type="InterPro" id="IPR000238">
    <property type="entry name" value="RbfA"/>
</dbReference>
<dbReference type="Proteomes" id="UP001595547">
    <property type="component" value="Unassembled WGS sequence"/>
</dbReference>
<dbReference type="Gene3D" id="3.30.300.20">
    <property type="match status" value="1"/>
</dbReference>
<sequence length="142" mass="15806">MANTRSYSAKGPSQRQLRVGELIRRTLSEILARGEVHDPVLNDMSITVGEVSVSVDLKVATVYVMPLMGGASVEEAIAALAKNAWELRKRVSAEMTLRHSPELRFRPDDTFDRLEFARKLFDDPRVQADIAKPADDAAEPQE</sequence>
<accession>A0ABV7J2Q4</accession>
<comment type="caution">
    <text evidence="3">The sequence shown here is derived from an EMBL/GenBank/DDBJ whole genome shotgun (WGS) entry which is preliminary data.</text>
</comment>
<dbReference type="NCBIfam" id="TIGR00082">
    <property type="entry name" value="rbfA"/>
    <property type="match status" value="1"/>
</dbReference>
<dbReference type="Pfam" id="PF02033">
    <property type="entry name" value="RBFA"/>
    <property type="match status" value="1"/>
</dbReference>